<dbReference type="Proteomes" id="UP000028569">
    <property type="component" value="Chromosome"/>
</dbReference>
<dbReference type="PANTHER" id="PTHR43191:SF2">
    <property type="entry name" value="RRNA METHYLTRANSFERASE 3, MITOCHONDRIAL"/>
    <property type="match status" value="1"/>
</dbReference>
<gene>
    <name evidence="6" type="ORF">BINDI_0830</name>
</gene>
<dbReference type="GO" id="GO:0032259">
    <property type="term" value="P:methylation"/>
    <property type="evidence" value="ECO:0007669"/>
    <property type="project" value="UniProtKB-KW"/>
</dbReference>
<dbReference type="CDD" id="cd18095">
    <property type="entry name" value="SpoU-like_rRNA-MTase"/>
    <property type="match status" value="1"/>
</dbReference>
<dbReference type="PANTHER" id="PTHR43191">
    <property type="entry name" value="RRNA METHYLTRANSFERASE 3"/>
    <property type="match status" value="1"/>
</dbReference>
<keyword evidence="2 6" id="KW-0489">Methyltransferase</keyword>
<proteinExistence type="inferred from homology"/>
<feature type="region of interest" description="Disordered" evidence="4">
    <location>
        <begin position="220"/>
        <end position="254"/>
    </location>
</feature>
<dbReference type="InterPro" id="IPR029064">
    <property type="entry name" value="Ribosomal_eL30-like_sf"/>
</dbReference>
<name>A0A087VUH6_9BIFI</name>
<accession>A0A087VUH6</accession>
<dbReference type="GO" id="GO:0006396">
    <property type="term" value="P:RNA processing"/>
    <property type="evidence" value="ECO:0007669"/>
    <property type="project" value="InterPro"/>
</dbReference>
<dbReference type="SUPFAM" id="SSF55315">
    <property type="entry name" value="L30e-like"/>
    <property type="match status" value="1"/>
</dbReference>
<evidence type="ECO:0000313" key="6">
    <source>
        <dbReference type="EMBL" id="AIC92100.1"/>
    </source>
</evidence>
<protein>
    <submittedName>
        <fullName evidence="6">rRNA methylase</fullName>
        <ecNumber evidence="6">2.1.1.185</ecNumber>
    </submittedName>
</protein>
<dbReference type="Gene3D" id="3.30.1330.30">
    <property type="match status" value="1"/>
</dbReference>
<keyword evidence="3 6" id="KW-0808">Transferase</keyword>
<dbReference type="InterPro" id="IPR013123">
    <property type="entry name" value="SpoU_subst-bd"/>
</dbReference>
<evidence type="ECO:0000256" key="1">
    <source>
        <dbReference type="ARBA" id="ARBA00007228"/>
    </source>
</evidence>
<dbReference type="GO" id="GO:0008173">
    <property type="term" value="F:RNA methyltransferase activity"/>
    <property type="evidence" value="ECO:0007669"/>
    <property type="project" value="InterPro"/>
</dbReference>
<organism evidence="6 7">
    <name type="scientific">Bifidobacterium [indicum] DSM 20214 = LMG 11587</name>
    <dbReference type="NCBI Taxonomy" id="1341694"/>
    <lineage>
        <taxon>Bacteria</taxon>
        <taxon>Bacillati</taxon>
        <taxon>Actinomycetota</taxon>
        <taxon>Actinomycetes</taxon>
        <taxon>Bifidobacteriales</taxon>
        <taxon>Bifidobacteriaceae</taxon>
        <taxon>Bifidobacterium</taxon>
    </lineage>
</organism>
<comment type="similarity">
    <text evidence="1">Belongs to the class IV-like SAM-binding methyltransferase superfamily. RNA methyltransferase TrmH family.</text>
</comment>
<dbReference type="OrthoDB" id="9794400at2"/>
<dbReference type="Pfam" id="PF22435">
    <property type="entry name" value="MRM3-like_sub_bind"/>
    <property type="match status" value="1"/>
</dbReference>
<dbReference type="AlphaFoldDB" id="A0A087VUH6"/>
<dbReference type="KEGG" id="bii:BINDI_0830"/>
<dbReference type="EMBL" id="CP006018">
    <property type="protein sequence ID" value="AIC92100.1"/>
    <property type="molecule type" value="Genomic_DNA"/>
</dbReference>
<evidence type="ECO:0000256" key="3">
    <source>
        <dbReference type="ARBA" id="ARBA00022679"/>
    </source>
</evidence>
<reference evidence="6 7" key="1">
    <citation type="journal article" date="2014" name="Appl. Environ. Microbiol.">
        <title>Genomic encyclopedia of type strains of the genus Bifidobacterium.</title>
        <authorList>
            <person name="Milani C."/>
            <person name="Lugli G.A."/>
            <person name="Duranti S."/>
            <person name="Turroni F."/>
            <person name="Bottacini F."/>
            <person name="Mangifesta M."/>
            <person name="Sanchez B."/>
            <person name="Viappiani A."/>
            <person name="Mancabelli L."/>
            <person name="Taminiau B."/>
            <person name="Delcenserie V."/>
            <person name="Barrangou R."/>
            <person name="Margolles A."/>
            <person name="van Sinderen D."/>
            <person name="Ventura M."/>
        </authorList>
    </citation>
    <scope>NUCLEOTIDE SEQUENCE [LARGE SCALE GENOMIC DNA]</scope>
    <source>
        <strain evidence="6 7">LMG 11587</strain>
    </source>
</reference>
<dbReference type="InterPro" id="IPR001537">
    <property type="entry name" value="SpoU_MeTrfase"/>
</dbReference>
<dbReference type="InterPro" id="IPR029026">
    <property type="entry name" value="tRNA_m1G_MTases_N"/>
</dbReference>
<evidence type="ECO:0000256" key="4">
    <source>
        <dbReference type="SAM" id="MobiDB-lite"/>
    </source>
</evidence>
<dbReference type="EC" id="2.1.1.185" evidence="6"/>
<dbReference type="RefSeq" id="WP_033490345.1">
    <property type="nucleotide sequence ID" value="NZ_CP006018.1"/>
</dbReference>
<dbReference type="InterPro" id="IPR053888">
    <property type="entry name" value="MRM3-like_sub_bind"/>
</dbReference>
<dbReference type="HOGENOM" id="CLU_021322_3_1_11"/>
<dbReference type="GO" id="GO:0003723">
    <property type="term" value="F:RNA binding"/>
    <property type="evidence" value="ECO:0007669"/>
    <property type="project" value="InterPro"/>
</dbReference>
<dbReference type="InterPro" id="IPR051259">
    <property type="entry name" value="rRNA_Methyltransferase"/>
</dbReference>
<dbReference type="SMART" id="SM00967">
    <property type="entry name" value="SpoU_sub_bind"/>
    <property type="match status" value="1"/>
</dbReference>
<keyword evidence="7" id="KW-1185">Reference proteome</keyword>
<dbReference type="GO" id="GO:0005737">
    <property type="term" value="C:cytoplasm"/>
    <property type="evidence" value="ECO:0007669"/>
    <property type="project" value="UniProtKB-ARBA"/>
</dbReference>
<evidence type="ECO:0000259" key="5">
    <source>
        <dbReference type="SMART" id="SM00967"/>
    </source>
</evidence>
<dbReference type="InterPro" id="IPR029028">
    <property type="entry name" value="Alpha/beta_knot_MTases"/>
</dbReference>
<dbReference type="Pfam" id="PF00588">
    <property type="entry name" value="SpoU_methylase"/>
    <property type="match status" value="1"/>
</dbReference>
<feature type="domain" description="RNA 2-O ribose methyltransferase substrate binding" evidence="5">
    <location>
        <begin position="35"/>
        <end position="119"/>
    </location>
</feature>
<dbReference type="SUPFAM" id="SSF75217">
    <property type="entry name" value="alpha/beta knot"/>
    <property type="match status" value="1"/>
</dbReference>
<evidence type="ECO:0000256" key="2">
    <source>
        <dbReference type="ARBA" id="ARBA00022603"/>
    </source>
</evidence>
<sequence length="312" mass="33528">MPLTETLMDNPRSQRIRRLAELKERRARQRHERFLIEGPQSVREAVDCRSDLVTDLYVQTGDASGQEGIGFLNPVVAAIAENALQHDNIYVHPVTERVMKAISTDAQGIVAQGDTRGMAVDHADLMVPGDDGERQDTGAPDLIAAFWQVRDPGNAGTVIRTADAAGCRALVLVDDCVDPLNPKVLRSTAGSAFHIPILTMGTDDFLDWVHGRGDGITAADVYGTPDRKPTDLPDLLAREGAQSGSGSTTGGPARGRVVLFGNEARGLPPELLQRVDSIVSIPIYGRAESLNLATSAAVLLYGLAMSSRIERM</sequence>
<evidence type="ECO:0000313" key="7">
    <source>
        <dbReference type="Proteomes" id="UP000028569"/>
    </source>
</evidence>
<dbReference type="Gene3D" id="3.40.1280.10">
    <property type="match status" value="1"/>
</dbReference>